<evidence type="ECO:0000313" key="2">
    <source>
        <dbReference type="EMBL" id="ETI39557.1"/>
    </source>
</evidence>
<gene>
    <name evidence="2" type="ORF">F443_14859</name>
</gene>
<feature type="coiled-coil region" evidence="1">
    <location>
        <begin position="110"/>
        <end position="152"/>
    </location>
</feature>
<dbReference type="HOGENOM" id="CLU_1484811_0_0_1"/>
<dbReference type="Proteomes" id="UP000018721">
    <property type="component" value="Unassembled WGS sequence"/>
</dbReference>
<keyword evidence="1" id="KW-0175">Coiled coil</keyword>
<proteinExistence type="predicted"/>
<dbReference type="AlphaFoldDB" id="V9ENA4"/>
<accession>V9ENA4</accession>
<comment type="caution">
    <text evidence="2">The sequence shown here is derived from an EMBL/GenBank/DDBJ whole genome shotgun (WGS) entry which is preliminary data.</text>
</comment>
<dbReference type="EMBL" id="ANIZ01002592">
    <property type="protein sequence ID" value="ETI39557.1"/>
    <property type="molecule type" value="Genomic_DNA"/>
</dbReference>
<name>V9ENA4_PHYNI</name>
<evidence type="ECO:0000256" key="1">
    <source>
        <dbReference type="SAM" id="Coils"/>
    </source>
</evidence>
<sequence length="182" mass="20891">MTKKNVLRPVLLIFGCHSAHISGALLKYAKAQKIKLFVLVQTPVPTERQERYLNRQGISPKSLDAAFLRFHQLLQLIPLSQISEPKAKRQPTSVEGDVLMTRDEMSASVLEEEESRREKAAEKVKNAKEREIQKKLREKAVTLKKIQQIEKKAARERAATRKRAARRICSKEKIQQLEKKAV</sequence>
<keyword evidence="3" id="KW-1185">Reference proteome</keyword>
<protein>
    <submittedName>
        <fullName evidence="2">Uncharacterized protein</fullName>
    </submittedName>
</protein>
<evidence type="ECO:0000313" key="3">
    <source>
        <dbReference type="Proteomes" id="UP000018721"/>
    </source>
</evidence>
<organism evidence="2 3">
    <name type="scientific">Phytophthora nicotianae P1569</name>
    <dbReference type="NCBI Taxonomy" id="1317065"/>
    <lineage>
        <taxon>Eukaryota</taxon>
        <taxon>Sar</taxon>
        <taxon>Stramenopiles</taxon>
        <taxon>Oomycota</taxon>
        <taxon>Peronosporomycetes</taxon>
        <taxon>Peronosporales</taxon>
        <taxon>Peronosporaceae</taxon>
        <taxon>Phytophthora</taxon>
    </lineage>
</organism>
<reference evidence="2 3" key="1">
    <citation type="submission" date="2013-11" db="EMBL/GenBank/DDBJ databases">
        <title>The Genome Sequence of Phytophthora parasitica P1569.</title>
        <authorList>
            <consortium name="The Broad Institute Genomics Platform"/>
            <person name="Russ C."/>
            <person name="Tyler B."/>
            <person name="Panabieres F."/>
            <person name="Shan W."/>
            <person name="Tripathy S."/>
            <person name="Grunwald N."/>
            <person name="Machado M."/>
            <person name="Johnson C.S."/>
            <person name="Arredondo F."/>
            <person name="Hong C."/>
            <person name="Coffey M."/>
            <person name="Young S.K."/>
            <person name="Zeng Q."/>
            <person name="Gargeya S."/>
            <person name="Fitzgerald M."/>
            <person name="Abouelleil A."/>
            <person name="Alvarado L."/>
            <person name="Chapman S.B."/>
            <person name="Gainer-Dewar J."/>
            <person name="Goldberg J."/>
            <person name="Griggs A."/>
            <person name="Gujja S."/>
            <person name="Hansen M."/>
            <person name="Howarth C."/>
            <person name="Imamovic A."/>
            <person name="Ireland A."/>
            <person name="Larimer J."/>
            <person name="McCowan C."/>
            <person name="Murphy C."/>
            <person name="Pearson M."/>
            <person name="Poon T.W."/>
            <person name="Priest M."/>
            <person name="Roberts A."/>
            <person name="Saif S."/>
            <person name="Shea T."/>
            <person name="Sykes S."/>
            <person name="Wortman J."/>
            <person name="Nusbaum C."/>
            <person name="Birren B."/>
        </authorList>
    </citation>
    <scope>NUCLEOTIDE SEQUENCE [LARGE SCALE GENOMIC DNA]</scope>
    <source>
        <strain evidence="2 3">P1569</strain>
    </source>
</reference>